<keyword evidence="1" id="KW-0699">rRNA-binding</keyword>
<keyword evidence="1" id="KW-0342">GTP-binding</keyword>
<feature type="domain" description="EngC GTPase" evidence="2">
    <location>
        <begin position="57"/>
        <end position="218"/>
    </location>
</feature>
<dbReference type="GO" id="GO:0019843">
    <property type="term" value="F:rRNA binding"/>
    <property type="evidence" value="ECO:0007669"/>
    <property type="project" value="UniProtKB-KW"/>
</dbReference>
<feature type="binding site" evidence="1">
    <location>
        <position position="248"/>
    </location>
    <ligand>
        <name>Zn(2+)</name>
        <dbReference type="ChEBI" id="CHEBI:29105"/>
    </ligand>
</feature>
<dbReference type="Pfam" id="PF03193">
    <property type="entry name" value="RsgA_GTPase"/>
    <property type="match status" value="1"/>
</dbReference>
<evidence type="ECO:0000259" key="2">
    <source>
        <dbReference type="PROSITE" id="PS50936"/>
    </source>
</evidence>
<dbReference type="InterPro" id="IPR004881">
    <property type="entry name" value="Ribosome_biogen_GTPase_RsgA"/>
</dbReference>
<keyword evidence="1" id="KW-0547">Nucleotide-binding</keyword>
<evidence type="ECO:0000313" key="4">
    <source>
        <dbReference type="Proteomes" id="UP000237968"/>
    </source>
</evidence>
<dbReference type="PANTHER" id="PTHR32120:SF11">
    <property type="entry name" value="SMALL RIBOSOMAL SUBUNIT BIOGENESIS GTPASE RSGA 1, MITOCHONDRIAL-RELATED"/>
    <property type="match status" value="1"/>
</dbReference>
<comment type="subunit">
    <text evidence="1">Monomer. Associates with 30S ribosomal subunit, binds 16S rRNA.</text>
</comment>
<keyword evidence="1" id="KW-0479">Metal-binding</keyword>
<sequence length="287" mass="31006">MDVRLESGERRSVKVRRRSGHVVGDRVEVVGERLQRRERDTELRRRDAMGRTHVVAANLDVLGVVIAPLPPSPAGFVDRALISARAAAIAPFLVVNKADLPGAAELVADVRETWIDGPGGLELPLFIVCAAAPDEPEHARGLAELLTFFAGQRRPRRGAFIGTSGVGKSSLVNAMLPDVALPVGEINEYSGLGRHTTTTATLHELPGGGELIDTPGFRDFGLVDISEAALSEHFPGFREVVFDSGQRCRFNDCRHLSEPDCAIKAAVSDGRLAPARLQRYLELLEGL</sequence>
<dbReference type="EC" id="3.6.1.-" evidence="1"/>
<comment type="function">
    <text evidence="1">One of several proteins that assist in the late maturation steps of the functional core of the 30S ribosomal subunit. Helps release RbfA from mature subunits. May play a role in the assembly of ribosomal proteins into the subunit. Circularly permuted GTPase that catalyzes slow GTP hydrolysis, GTPase activity is stimulated by the 30S ribosomal subunit.</text>
</comment>
<dbReference type="GO" id="GO:0042274">
    <property type="term" value="P:ribosomal small subunit biogenesis"/>
    <property type="evidence" value="ECO:0007669"/>
    <property type="project" value="UniProtKB-UniRule"/>
</dbReference>
<comment type="subcellular location">
    <subcellularLocation>
        <location evidence="1">Cytoplasm</location>
    </subcellularLocation>
</comment>
<protein>
    <recommendedName>
        <fullName evidence="1">Small ribosomal subunit biogenesis GTPase RsgA</fullName>
        <ecNumber evidence="1">3.6.1.-</ecNumber>
    </recommendedName>
</protein>
<evidence type="ECO:0000256" key="1">
    <source>
        <dbReference type="HAMAP-Rule" id="MF_01820"/>
    </source>
</evidence>
<dbReference type="RefSeq" id="WP_258183044.1">
    <property type="nucleotide sequence ID" value="NZ_PVNK01000250.1"/>
</dbReference>
<dbReference type="Gene3D" id="3.40.50.300">
    <property type="entry name" value="P-loop containing nucleotide triphosphate hydrolases"/>
    <property type="match status" value="1"/>
</dbReference>
<comment type="similarity">
    <text evidence="1">Belongs to the TRAFAC class YlqF/YawG GTPase family. RsgA subfamily.</text>
</comment>
<comment type="cofactor">
    <cofactor evidence="1">
        <name>Zn(2+)</name>
        <dbReference type="ChEBI" id="CHEBI:29105"/>
    </cofactor>
    <text evidence="1">Binds 1 zinc ion per subunit.</text>
</comment>
<name>A0A2S9XEE0_9BACT</name>
<dbReference type="GO" id="GO:0005737">
    <property type="term" value="C:cytoplasm"/>
    <property type="evidence" value="ECO:0007669"/>
    <property type="project" value="UniProtKB-SubCell"/>
</dbReference>
<dbReference type="AlphaFoldDB" id="A0A2S9XEE0"/>
<keyword evidence="1" id="KW-0862">Zinc</keyword>
<dbReference type="EMBL" id="PVNK01000250">
    <property type="protein sequence ID" value="PRP91229.1"/>
    <property type="molecule type" value="Genomic_DNA"/>
</dbReference>
<evidence type="ECO:0000313" key="3">
    <source>
        <dbReference type="EMBL" id="PRP91229.1"/>
    </source>
</evidence>
<keyword evidence="4" id="KW-1185">Reference proteome</keyword>
<dbReference type="HAMAP" id="MF_01820">
    <property type="entry name" value="GTPase_RsgA"/>
    <property type="match status" value="1"/>
</dbReference>
<dbReference type="InterPro" id="IPR027417">
    <property type="entry name" value="P-loop_NTPase"/>
</dbReference>
<dbReference type="InterPro" id="IPR010914">
    <property type="entry name" value="RsgA_GTPase_dom"/>
</dbReference>
<dbReference type="GO" id="GO:0046872">
    <property type="term" value="F:metal ion binding"/>
    <property type="evidence" value="ECO:0007669"/>
    <property type="project" value="UniProtKB-KW"/>
</dbReference>
<organism evidence="3 4">
    <name type="scientific">Enhygromyxa salina</name>
    <dbReference type="NCBI Taxonomy" id="215803"/>
    <lineage>
        <taxon>Bacteria</taxon>
        <taxon>Pseudomonadati</taxon>
        <taxon>Myxococcota</taxon>
        <taxon>Polyangia</taxon>
        <taxon>Nannocystales</taxon>
        <taxon>Nannocystaceae</taxon>
        <taxon>Enhygromyxa</taxon>
    </lineage>
</organism>
<accession>A0A2S9XEE0</accession>
<feature type="binding site" evidence="1">
    <location>
        <position position="253"/>
    </location>
    <ligand>
        <name>Zn(2+)</name>
        <dbReference type="ChEBI" id="CHEBI:29105"/>
    </ligand>
</feature>
<keyword evidence="1 3" id="KW-0378">Hydrolase</keyword>
<feature type="binding site" evidence="1">
    <location>
        <begin position="162"/>
        <end position="170"/>
    </location>
    <ligand>
        <name>GTP</name>
        <dbReference type="ChEBI" id="CHEBI:37565"/>
    </ligand>
</feature>
<dbReference type="PROSITE" id="PS50936">
    <property type="entry name" value="ENGC_GTPASE"/>
    <property type="match status" value="1"/>
</dbReference>
<gene>
    <name evidence="3" type="primary">rsgA_2</name>
    <name evidence="1" type="synonym">rsgA</name>
    <name evidence="3" type="ORF">ENSA5_57040</name>
</gene>
<comment type="caution">
    <text evidence="3">The sequence shown here is derived from an EMBL/GenBank/DDBJ whole genome shotgun (WGS) entry which is preliminary data.</text>
</comment>
<keyword evidence="1" id="KW-0963">Cytoplasm</keyword>
<proteinExistence type="inferred from homology"/>
<dbReference type="Gene3D" id="1.10.40.50">
    <property type="entry name" value="Probable gtpase engc, domain 3"/>
    <property type="match status" value="1"/>
</dbReference>
<feature type="binding site" evidence="1">
    <location>
        <begin position="96"/>
        <end position="99"/>
    </location>
    <ligand>
        <name>GTP</name>
        <dbReference type="ChEBI" id="CHEBI:37565"/>
    </ligand>
</feature>
<feature type="binding site" evidence="1">
    <location>
        <position position="261"/>
    </location>
    <ligand>
        <name>Zn(2+)</name>
        <dbReference type="ChEBI" id="CHEBI:29105"/>
    </ligand>
</feature>
<keyword evidence="1" id="KW-0690">Ribosome biogenesis</keyword>
<dbReference type="SUPFAM" id="SSF52540">
    <property type="entry name" value="P-loop containing nucleoside triphosphate hydrolases"/>
    <property type="match status" value="1"/>
</dbReference>
<dbReference type="Proteomes" id="UP000237968">
    <property type="component" value="Unassembled WGS sequence"/>
</dbReference>
<dbReference type="GO" id="GO:0003924">
    <property type="term" value="F:GTPase activity"/>
    <property type="evidence" value="ECO:0007669"/>
    <property type="project" value="UniProtKB-UniRule"/>
</dbReference>
<keyword evidence="1" id="KW-0694">RNA-binding</keyword>
<dbReference type="GO" id="GO:0005525">
    <property type="term" value="F:GTP binding"/>
    <property type="evidence" value="ECO:0007669"/>
    <property type="project" value="UniProtKB-UniRule"/>
</dbReference>
<dbReference type="CDD" id="cd01854">
    <property type="entry name" value="YjeQ_EngC"/>
    <property type="match status" value="1"/>
</dbReference>
<dbReference type="NCBIfam" id="TIGR00157">
    <property type="entry name" value="ribosome small subunit-dependent GTPase A"/>
    <property type="match status" value="1"/>
</dbReference>
<dbReference type="PANTHER" id="PTHR32120">
    <property type="entry name" value="SMALL RIBOSOMAL SUBUNIT BIOGENESIS GTPASE RSGA"/>
    <property type="match status" value="1"/>
</dbReference>
<reference evidence="3 4" key="1">
    <citation type="submission" date="2018-03" db="EMBL/GenBank/DDBJ databases">
        <title>Draft Genome Sequences of the Obligatory Marine Myxobacteria Enhygromyxa salina SWB005.</title>
        <authorList>
            <person name="Poehlein A."/>
            <person name="Moghaddam J.A."/>
            <person name="Harms H."/>
            <person name="Alanjari M."/>
            <person name="Koenig G.M."/>
            <person name="Daniel R."/>
            <person name="Schaeberle T.F."/>
        </authorList>
    </citation>
    <scope>NUCLEOTIDE SEQUENCE [LARGE SCALE GENOMIC DNA]</scope>
    <source>
        <strain evidence="3 4">SWB005</strain>
    </source>
</reference>
<feature type="binding site" evidence="1">
    <location>
        <position position="255"/>
    </location>
    <ligand>
        <name>Zn(2+)</name>
        <dbReference type="ChEBI" id="CHEBI:29105"/>
    </ligand>
</feature>